<keyword evidence="2 8" id="KW-0813">Transport</keyword>
<evidence type="ECO:0000256" key="5">
    <source>
        <dbReference type="ARBA" id="ARBA00022729"/>
    </source>
</evidence>
<dbReference type="GO" id="GO:0009279">
    <property type="term" value="C:cell outer membrane"/>
    <property type="evidence" value="ECO:0007669"/>
    <property type="project" value="UniProtKB-SubCell"/>
</dbReference>
<dbReference type="EMBL" id="FTOP01000023">
    <property type="protein sequence ID" value="SIT15958.1"/>
    <property type="molecule type" value="Genomic_DNA"/>
</dbReference>
<evidence type="ECO:0000256" key="7">
    <source>
        <dbReference type="ARBA" id="ARBA00023237"/>
    </source>
</evidence>
<evidence type="ECO:0000256" key="6">
    <source>
        <dbReference type="ARBA" id="ARBA00023136"/>
    </source>
</evidence>
<dbReference type="Gene3D" id="2.40.170.20">
    <property type="entry name" value="TonB-dependent receptor, beta-barrel domain"/>
    <property type="match status" value="1"/>
</dbReference>
<dbReference type="InterPro" id="IPR037066">
    <property type="entry name" value="Plug_dom_sf"/>
</dbReference>
<keyword evidence="11" id="KW-1185">Reference proteome</keyword>
<dbReference type="STRING" id="529505.SAMN05421761_12342"/>
<name>A0A1N7PZA4_9BACT</name>
<evidence type="ECO:0000256" key="4">
    <source>
        <dbReference type="ARBA" id="ARBA00022692"/>
    </source>
</evidence>
<accession>A0A1N7PZA4</accession>
<dbReference type="AlphaFoldDB" id="A0A1N7PZA4"/>
<dbReference type="InterPro" id="IPR036942">
    <property type="entry name" value="Beta-barrel_TonB_sf"/>
</dbReference>
<dbReference type="GO" id="GO:0015344">
    <property type="term" value="F:siderophore uptake transmembrane transporter activity"/>
    <property type="evidence" value="ECO:0007669"/>
    <property type="project" value="TreeGrafter"/>
</dbReference>
<dbReference type="RefSeq" id="WP_076503011.1">
    <property type="nucleotide sequence ID" value="NZ_FTOP01000023.1"/>
</dbReference>
<dbReference type="SUPFAM" id="SSF56935">
    <property type="entry name" value="Porins"/>
    <property type="match status" value="1"/>
</dbReference>
<organism evidence="10 11">
    <name type="scientific">Belliella pelovolcani</name>
    <dbReference type="NCBI Taxonomy" id="529505"/>
    <lineage>
        <taxon>Bacteria</taxon>
        <taxon>Pseudomonadati</taxon>
        <taxon>Bacteroidota</taxon>
        <taxon>Cytophagia</taxon>
        <taxon>Cytophagales</taxon>
        <taxon>Cyclobacteriaceae</taxon>
        <taxon>Belliella</taxon>
    </lineage>
</organism>
<sequence>MLLISLLFIASFSKEAIQTVLNTQDTVELKLVEVYVAPLEKYSFGQTLQKIDSRDLNDFQGQTLADLLQQRSGLFLRQYGPGMLASLTLRGTSAGHNAVFWNGIPINSPSLGQADFSILPVGGFDEATIHYGSSGALYGTDAIGGAIHLNNKNTFNKGHQTRVASTLGSFGRWNQLVEYGYSNGLFSSRSRVYRNTSKNNFKFKNLARAGSPEESQSNAAIQQIGAMQDLAWNIRANQQISTSIWWNKTDRQIQPVMGSNDRDRQEDRNFRAVLDYFRFTSSTIWNIKTGVVLDELQFNNSLNKTSQFLISSDIDWTISEKLKSKSGLRLNHVIGNLSTYEAKEDRLELYQSINYLSSPSLSFSVNLRQMLFNGDFAPFTPSIGTEWTFFKNEKNKFSAHSSISKSYKIPTLNDRFWVPGGNPDLKSEESISAEIGLNHVFENNDFMISNQINLYSMWVDNWIIWLPRGSFWSPENIREVRNQGLEYFTTATRSFGEYRFEFNGSYNYTLATILNNLSENDRSQGNQLPYTPKHKAQGNLRFTYKSNSAFVNGHWIGERYINTDNISSVAPYGLLDFGLSKSLTIISKVKATVGFQVNNITNNDYQILRLRAMPGRNYLININLTL</sequence>
<evidence type="ECO:0000256" key="8">
    <source>
        <dbReference type="PROSITE-ProRule" id="PRU01360"/>
    </source>
</evidence>
<reference evidence="11" key="1">
    <citation type="submission" date="2017-01" db="EMBL/GenBank/DDBJ databases">
        <authorList>
            <person name="Varghese N."/>
            <person name="Submissions S."/>
        </authorList>
    </citation>
    <scope>NUCLEOTIDE SEQUENCE [LARGE SCALE GENOMIC DNA]</scope>
    <source>
        <strain evidence="11">DSM 46698</strain>
    </source>
</reference>
<evidence type="ECO:0000313" key="11">
    <source>
        <dbReference type="Proteomes" id="UP000186026"/>
    </source>
</evidence>
<protein>
    <submittedName>
        <fullName evidence="10">Iron complex outermembrane recepter protein</fullName>
    </submittedName>
</protein>
<dbReference type="InterPro" id="IPR012910">
    <property type="entry name" value="Plug_dom"/>
</dbReference>
<comment type="similarity">
    <text evidence="8">Belongs to the TonB-dependent receptor family.</text>
</comment>
<evidence type="ECO:0000256" key="2">
    <source>
        <dbReference type="ARBA" id="ARBA00022448"/>
    </source>
</evidence>
<dbReference type="PROSITE" id="PS52016">
    <property type="entry name" value="TONB_DEPENDENT_REC_3"/>
    <property type="match status" value="1"/>
</dbReference>
<keyword evidence="3 8" id="KW-1134">Transmembrane beta strand</keyword>
<keyword evidence="5" id="KW-0732">Signal</keyword>
<dbReference type="OrthoDB" id="9762903at2"/>
<evidence type="ECO:0000256" key="1">
    <source>
        <dbReference type="ARBA" id="ARBA00004571"/>
    </source>
</evidence>
<keyword evidence="6 8" id="KW-0472">Membrane</keyword>
<dbReference type="Proteomes" id="UP000186026">
    <property type="component" value="Unassembled WGS sequence"/>
</dbReference>
<dbReference type="Gene3D" id="2.170.130.10">
    <property type="entry name" value="TonB-dependent receptor, plug domain"/>
    <property type="match status" value="1"/>
</dbReference>
<evidence type="ECO:0000313" key="10">
    <source>
        <dbReference type="EMBL" id="SIT15958.1"/>
    </source>
</evidence>
<dbReference type="PANTHER" id="PTHR30069">
    <property type="entry name" value="TONB-DEPENDENT OUTER MEMBRANE RECEPTOR"/>
    <property type="match status" value="1"/>
</dbReference>
<feature type="domain" description="TonB-dependent receptor plug" evidence="9">
    <location>
        <begin position="43"/>
        <end position="146"/>
    </location>
</feature>
<evidence type="ECO:0000256" key="3">
    <source>
        <dbReference type="ARBA" id="ARBA00022452"/>
    </source>
</evidence>
<proteinExistence type="inferred from homology"/>
<keyword evidence="4 8" id="KW-0812">Transmembrane</keyword>
<gene>
    <name evidence="10" type="ORF">SAMN05421761_12342</name>
</gene>
<dbReference type="Pfam" id="PF07715">
    <property type="entry name" value="Plug"/>
    <property type="match status" value="1"/>
</dbReference>
<dbReference type="GO" id="GO:0044718">
    <property type="term" value="P:siderophore transmembrane transport"/>
    <property type="evidence" value="ECO:0007669"/>
    <property type="project" value="TreeGrafter"/>
</dbReference>
<evidence type="ECO:0000259" key="9">
    <source>
        <dbReference type="Pfam" id="PF07715"/>
    </source>
</evidence>
<comment type="subcellular location">
    <subcellularLocation>
        <location evidence="1 8">Cell outer membrane</location>
        <topology evidence="1 8">Multi-pass membrane protein</topology>
    </subcellularLocation>
</comment>
<dbReference type="InterPro" id="IPR039426">
    <property type="entry name" value="TonB-dep_rcpt-like"/>
</dbReference>
<keyword evidence="7 8" id="KW-0998">Cell outer membrane</keyword>
<dbReference type="PANTHER" id="PTHR30069:SF29">
    <property type="entry name" value="HEMOGLOBIN AND HEMOGLOBIN-HAPTOGLOBIN-BINDING PROTEIN 1-RELATED"/>
    <property type="match status" value="1"/>
</dbReference>